<dbReference type="RefSeq" id="WP_379015857.1">
    <property type="nucleotide sequence ID" value="NZ_JBHSDC010000031.1"/>
</dbReference>
<proteinExistence type="predicted"/>
<dbReference type="GO" id="GO:0005524">
    <property type="term" value="F:ATP binding"/>
    <property type="evidence" value="ECO:0007669"/>
    <property type="project" value="UniProtKB-KW"/>
</dbReference>
<evidence type="ECO:0000313" key="4">
    <source>
        <dbReference type="Proteomes" id="UP001595906"/>
    </source>
</evidence>
<reference evidence="4" key="1">
    <citation type="journal article" date="2019" name="Int. J. Syst. Evol. Microbiol.">
        <title>The Global Catalogue of Microorganisms (GCM) 10K type strain sequencing project: providing services to taxonomists for standard genome sequencing and annotation.</title>
        <authorList>
            <consortium name="The Broad Institute Genomics Platform"/>
            <consortium name="The Broad Institute Genome Sequencing Center for Infectious Disease"/>
            <person name="Wu L."/>
            <person name="Ma J."/>
        </authorList>
    </citation>
    <scope>NUCLEOTIDE SEQUENCE [LARGE SCALE GENOMIC DNA]</scope>
    <source>
        <strain evidence="4">CECT 8010</strain>
    </source>
</reference>
<dbReference type="PANTHER" id="PTHR43566">
    <property type="entry name" value="CONSERVED PROTEIN"/>
    <property type="match status" value="1"/>
</dbReference>
<dbReference type="EMBL" id="JBHSDC010000031">
    <property type="protein sequence ID" value="MFC4233533.1"/>
    <property type="molecule type" value="Genomic_DNA"/>
</dbReference>
<keyword evidence="3" id="KW-0067">ATP-binding</keyword>
<dbReference type="InterPro" id="IPR025420">
    <property type="entry name" value="DUF4143"/>
</dbReference>
<evidence type="ECO:0000259" key="2">
    <source>
        <dbReference type="Pfam" id="PF13635"/>
    </source>
</evidence>
<comment type="caution">
    <text evidence="3">The sequence shown here is derived from an EMBL/GenBank/DDBJ whole genome shotgun (WGS) entry which is preliminary data.</text>
</comment>
<accession>A0ABV8PZK0</accession>
<keyword evidence="4" id="KW-1185">Reference proteome</keyword>
<protein>
    <submittedName>
        <fullName evidence="3">ATP-binding protein</fullName>
    </submittedName>
</protein>
<dbReference type="Pfam" id="PF13635">
    <property type="entry name" value="DUF4143"/>
    <property type="match status" value="1"/>
</dbReference>
<sequence>MIKRILESNITDALEFFPAVAILGPRQVGKTTLAKQIASTKKNVALYLDMGKTADRNKLKDAHSYLETYKDRCVILDEVQLLPNLFSELRPLIDEYKNPGRFILLGSASPSLVKGVSETLAGRISYTELTPFGLLEIPRNIARQKHWLYGGFPDALLAKQDTQTWAWTDSFIRSYIERDLEFLFGVNLSSSIIQKLWNMLAHVNGGIWNAEVFARSLGVTAPTVLRYVDYLEGAYLIRRLQPWYINASKRLVKSPKVYIRDSGILHSLLRLSSIDDILSHPAAGASWEGYVVEQIYQFKDRSIDMYFYRTHDGAECDVVLVRGVQPLACIEIKLTNAPSISKGFYTSAVDLKVNNKIVITPSSEEYVSKDNVVVTSLYKFLKEHLPLIK</sequence>
<organism evidence="3 4">
    <name type="scientific">Parasediminibacterium paludis</name>
    <dbReference type="NCBI Taxonomy" id="908966"/>
    <lineage>
        <taxon>Bacteria</taxon>
        <taxon>Pseudomonadati</taxon>
        <taxon>Bacteroidota</taxon>
        <taxon>Chitinophagia</taxon>
        <taxon>Chitinophagales</taxon>
        <taxon>Chitinophagaceae</taxon>
        <taxon>Parasediminibacterium</taxon>
    </lineage>
</organism>
<name>A0ABV8PZK0_9BACT</name>
<dbReference type="PANTHER" id="PTHR43566:SF2">
    <property type="entry name" value="DUF4143 DOMAIN-CONTAINING PROTEIN"/>
    <property type="match status" value="1"/>
</dbReference>
<dbReference type="Proteomes" id="UP001595906">
    <property type="component" value="Unassembled WGS sequence"/>
</dbReference>
<evidence type="ECO:0000313" key="3">
    <source>
        <dbReference type="EMBL" id="MFC4233533.1"/>
    </source>
</evidence>
<evidence type="ECO:0000259" key="1">
    <source>
        <dbReference type="Pfam" id="PF13173"/>
    </source>
</evidence>
<feature type="domain" description="DUF4143" evidence="2">
    <location>
        <begin position="177"/>
        <end position="334"/>
    </location>
</feature>
<gene>
    <name evidence="3" type="ORF">ACFOW1_16650</name>
</gene>
<dbReference type="InterPro" id="IPR041682">
    <property type="entry name" value="AAA_14"/>
</dbReference>
<dbReference type="InterPro" id="IPR027417">
    <property type="entry name" value="P-loop_NTPase"/>
</dbReference>
<dbReference type="Pfam" id="PF13173">
    <property type="entry name" value="AAA_14"/>
    <property type="match status" value="1"/>
</dbReference>
<feature type="domain" description="AAA" evidence="1">
    <location>
        <begin position="18"/>
        <end position="136"/>
    </location>
</feature>
<dbReference type="Gene3D" id="3.40.50.300">
    <property type="entry name" value="P-loop containing nucleotide triphosphate hydrolases"/>
    <property type="match status" value="1"/>
</dbReference>
<keyword evidence="3" id="KW-0547">Nucleotide-binding</keyword>
<dbReference type="SUPFAM" id="SSF52540">
    <property type="entry name" value="P-loop containing nucleoside triphosphate hydrolases"/>
    <property type="match status" value="1"/>
</dbReference>